<evidence type="ECO:0000313" key="2">
    <source>
        <dbReference type="EMBL" id="KAJ4975924.1"/>
    </source>
</evidence>
<keyword evidence="1" id="KW-1133">Transmembrane helix</keyword>
<feature type="transmembrane region" description="Helical" evidence="1">
    <location>
        <begin position="74"/>
        <end position="98"/>
    </location>
</feature>
<sequence length="120" mass="13623">MYIEYMLEEQRRYLGANPSVSFNLPCSFASVSICRQLSSFYLETGMPTPLSPSLFTGLSLPDFLVSLSLPRFSLLNLTLFLSLNLTLFLSAFSLLSAFSSFSRFFFRFLFNLDFFGLSSI</sequence>
<dbReference type="AlphaFoldDB" id="A0A9Q0KTC9"/>
<proteinExistence type="predicted"/>
<gene>
    <name evidence="2" type="ORF">NE237_001030</name>
</gene>
<evidence type="ECO:0000313" key="3">
    <source>
        <dbReference type="Proteomes" id="UP001141806"/>
    </source>
</evidence>
<dbReference type="EMBL" id="JAMYWD010000003">
    <property type="protein sequence ID" value="KAJ4975924.1"/>
    <property type="molecule type" value="Genomic_DNA"/>
</dbReference>
<evidence type="ECO:0000256" key="1">
    <source>
        <dbReference type="SAM" id="Phobius"/>
    </source>
</evidence>
<keyword evidence="3" id="KW-1185">Reference proteome</keyword>
<reference evidence="2" key="1">
    <citation type="journal article" date="2023" name="Plant J.">
        <title>The genome of the king protea, Protea cynaroides.</title>
        <authorList>
            <person name="Chang J."/>
            <person name="Duong T.A."/>
            <person name="Schoeman C."/>
            <person name="Ma X."/>
            <person name="Roodt D."/>
            <person name="Barker N."/>
            <person name="Li Z."/>
            <person name="Van de Peer Y."/>
            <person name="Mizrachi E."/>
        </authorList>
    </citation>
    <scope>NUCLEOTIDE SEQUENCE</scope>
    <source>
        <tissue evidence="2">Young leaves</tissue>
    </source>
</reference>
<keyword evidence="1" id="KW-0472">Membrane</keyword>
<accession>A0A9Q0KTC9</accession>
<comment type="caution">
    <text evidence="2">The sequence shown here is derived from an EMBL/GenBank/DDBJ whole genome shotgun (WGS) entry which is preliminary data.</text>
</comment>
<organism evidence="2 3">
    <name type="scientific">Protea cynaroides</name>
    <dbReference type="NCBI Taxonomy" id="273540"/>
    <lineage>
        <taxon>Eukaryota</taxon>
        <taxon>Viridiplantae</taxon>
        <taxon>Streptophyta</taxon>
        <taxon>Embryophyta</taxon>
        <taxon>Tracheophyta</taxon>
        <taxon>Spermatophyta</taxon>
        <taxon>Magnoliopsida</taxon>
        <taxon>Proteales</taxon>
        <taxon>Proteaceae</taxon>
        <taxon>Protea</taxon>
    </lineage>
</organism>
<protein>
    <submittedName>
        <fullName evidence="2">Uncharacterized protein</fullName>
    </submittedName>
</protein>
<name>A0A9Q0KTC9_9MAGN</name>
<dbReference type="Proteomes" id="UP001141806">
    <property type="component" value="Unassembled WGS sequence"/>
</dbReference>
<keyword evidence="1" id="KW-0812">Transmembrane</keyword>